<comment type="caution">
    <text evidence="1">The sequence shown here is derived from an EMBL/GenBank/DDBJ whole genome shotgun (WGS) entry which is preliminary data.</text>
</comment>
<gene>
    <name evidence="1" type="ORF">G8577_003772</name>
</gene>
<accession>A0A764W9S1</accession>
<dbReference type="AlphaFoldDB" id="A0A764W9S1"/>
<protein>
    <submittedName>
        <fullName evidence="1">Uncharacterized protein</fullName>
    </submittedName>
</protein>
<evidence type="ECO:0000313" key="1">
    <source>
        <dbReference type="EMBL" id="HAG5257535.1"/>
    </source>
</evidence>
<organism evidence="1">
    <name type="scientific">Salmonella enterica</name>
    <name type="common">Salmonella choleraesuis</name>
    <dbReference type="NCBI Taxonomy" id="28901"/>
    <lineage>
        <taxon>Bacteria</taxon>
        <taxon>Pseudomonadati</taxon>
        <taxon>Pseudomonadota</taxon>
        <taxon>Gammaproteobacteria</taxon>
        <taxon>Enterobacterales</taxon>
        <taxon>Enterobacteriaceae</taxon>
        <taxon>Salmonella</taxon>
    </lineage>
</organism>
<reference evidence="1" key="1">
    <citation type="journal article" date="2018" name="Genome Biol.">
        <title>SKESA: strategic k-mer extension for scrupulous assemblies.</title>
        <authorList>
            <person name="Souvorov A."/>
            <person name="Agarwala R."/>
            <person name="Lipman D.J."/>
        </authorList>
    </citation>
    <scope>NUCLEOTIDE SEQUENCE</scope>
    <source>
        <strain evidence="1">MA.CK_98/00001034</strain>
    </source>
</reference>
<reference evidence="1" key="2">
    <citation type="submission" date="2020-02" db="EMBL/GenBank/DDBJ databases">
        <authorList>
            <consortium name="NCBI Pathogen Detection Project"/>
        </authorList>
    </citation>
    <scope>NUCLEOTIDE SEQUENCE</scope>
    <source>
        <strain evidence="1">MA.CK_98/00001034</strain>
    </source>
</reference>
<proteinExistence type="predicted"/>
<dbReference type="EMBL" id="DAAYPZ010000010">
    <property type="protein sequence ID" value="HAG5257535.1"/>
    <property type="molecule type" value="Genomic_DNA"/>
</dbReference>
<name>A0A764W9S1_SALER</name>
<sequence>MAKNIKAGKVARHRIKNNNTFTTHHNISFSFKYLDDDNAKFSFNRQSTDYFCKIFDRLKSLSTMTVTEFVSNRSSSLKSHCIKWEDTSVPQGFEHLNEQFQAYPPYQFAISRNEHGRIHGFLLTIFSILSGLIQRTTFTHDIFMEYTISVKIENIDGEKIYVARVDELPDVEEYADTRDMALTLALDTIRTTQKFFNEKGMSFPHQRRTHAKNL</sequence>